<dbReference type="InterPro" id="IPR036390">
    <property type="entry name" value="WH_DNA-bd_sf"/>
</dbReference>
<dbReference type="GO" id="GO:0006351">
    <property type="term" value="P:DNA-templated transcription"/>
    <property type="evidence" value="ECO:0007669"/>
    <property type="project" value="TreeGrafter"/>
</dbReference>
<dbReference type="AlphaFoldDB" id="A0A8J2Z006"/>
<dbReference type="GO" id="GO:0003700">
    <property type="term" value="F:DNA-binding transcription factor activity"/>
    <property type="evidence" value="ECO:0007669"/>
    <property type="project" value="InterPro"/>
</dbReference>
<evidence type="ECO:0000259" key="5">
    <source>
        <dbReference type="PROSITE" id="PS50931"/>
    </source>
</evidence>
<dbReference type="Pfam" id="PF00126">
    <property type="entry name" value="HTH_1"/>
    <property type="match status" value="1"/>
</dbReference>
<keyword evidence="7" id="KW-1185">Reference proteome</keyword>
<dbReference type="SUPFAM" id="SSF53850">
    <property type="entry name" value="Periplasmic binding protein-like II"/>
    <property type="match status" value="1"/>
</dbReference>
<evidence type="ECO:0000256" key="3">
    <source>
        <dbReference type="ARBA" id="ARBA00023125"/>
    </source>
</evidence>
<reference evidence="6" key="1">
    <citation type="journal article" date="2014" name="Int. J. Syst. Evol. Microbiol.">
        <title>Complete genome sequence of Corynebacterium casei LMG S-19264T (=DSM 44701T), isolated from a smear-ripened cheese.</title>
        <authorList>
            <consortium name="US DOE Joint Genome Institute (JGI-PGF)"/>
            <person name="Walter F."/>
            <person name="Albersmeier A."/>
            <person name="Kalinowski J."/>
            <person name="Ruckert C."/>
        </authorList>
    </citation>
    <scope>NUCLEOTIDE SEQUENCE</scope>
    <source>
        <strain evidence="6">CGMCC 1.15725</strain>
    </source>
</reference>
<accession>A0A8J2Z006</accession>
<evidence type="ECO:0000256" key="2">
    <source>
        <dbReference type="ARBA" id="ARBA00023015"/>
    </source>
</evidence>
<dbReference type="PROSITE" id="PS50931">
    <property type="entry name" value="HTH_LYSR"/>
    <property type="match status" value="1"/>
</dbReference>
<dbReference type="SUPFAM" id="SSF46785">
    <property type="entry name" value="Winged helix' DNA-binding domain"/>
    <property type="match status" value="1"/>
</dbReference>
<dbReference type="Proteomes" id="UP000646365">
    <property type="component" value="Unassembled WGS sequence"/>
</dbReference>
<comment type="caution">
    <text evidence="6">The sequence shown here is derived from an EMBL/GenBank/DDBJ whole genome shotgun (WGS) entry which is preliminary data.</text>
</comment>
<feature type="domain" description="HTH lysR-type" evidence="5">
    <location>
        <begin position="8"/>
        <end position="65"/>
    </location>
</feature>
<sequence length="309" mass="33785">MIFSLSNTDFGQLRAFVAVAEALNYTRAAEGLGITNSALSRTVRLLEESVGVRLISRTTRRVALTTAGDQLLQRVRPAIAELESAMGQARRYSERAVDVVRIHTVAVGAELLVRPILRSFSDTYPEVVLDVTLGDEPIDMAAADYDLSIRAAEGGEREMVTIRLGGEFRQIAVAAPDYIARYGTPGSPHDLLAHRCLAWRLPGQDRPARWEFCENGRWFNIVVDGPMIANSRELAVQAAIDGLGIAYAIEKSVSGHLNEGRLVRILEPWSTPASGFYLCYPVDRPMTPTLRVLIDAICSSGASSTDARI</sequence>
<dbReference type="Gene3D" id="1.10.10.10">
    <property type="entry name" value="Winged helix-like DNA-binding domain superfamily/Winged helix DNA-binding domain"/>
    <property type="match status" value="1"/>
</dbReference>
<keyword evidence="2" id="KW-0805">Transcription regulation</keyword>
<organism evidence="6 7">
    <name type="scientific">Aliidongia dinghuensis</name>
    <dbReference type="NCBI Taxonomy" id="1867774"/>
    <lineage>
        <taxon>Bacteria</taxon>
        <taxon>Pseudomonadati</taxon>
        <taxon>Pseudomonadota</taxon>
        <taxon>Alphaproteobacteria</taxon>
        <taxon>Rhodospirillales</taxon>
        <taxon>Dongiaceae</taxon>
        <taxon>Aliidongia</taxon>
    </lineage>
</organism>
<reference evidence="6" key="2">
    <citation type="submission" date="2020-09" db="EMBL/GenBank/DDBJ databases">
        <authorList>
            <person name="Sun Q."/>
            <person name="Zhou Y."/>
        </authorList>
    </citation>
    <scope>NUCLEOTIDE SEQUENCE</scope>
    <source>
        <strain evidence="6">CGMCC 1.15725</strain>
    </source>
</reference>
<keyword evidence="3" id="KW-0238">DNA-binding</keyword>
<dbReference type="RefSeq" id="WP_189051516.1">
    <property type="nucleotide sequence ID" value="NZ_BMJQ01000019.1"/>
</dbReference>
<proteinExistence type="inferred from homology"/>
<dbReference type="InterPro" id="IPR058163">
    <property type="entry name" value="LysR-type_TF_proteobact-type"/>
</dbReference>
<evidence type="ECO:0000313" key="7">
    <source>
        <dbReference type="Proteomes" id="UP000646365"/>
    </source>
</evidence>
<evidence type="ECO:0000256" key="4">
    <source>
        <dbReference type="ARBA" id="ARBA00023163"/>
    </source>
</evidence>
<dbReference type="PANTHER" id="PTHR30537:SF1">
    <property type="entry name" value="HTH-TYPE TRANSCRIPTIONAL REGULATOR PGRR"/>
    <property type="match status" value="1"/>
</dbReference>
<comment type="similarity">
    <text evidence="1">Belongs to the LysR transcriptional regulatory family.</text>
</comment>
<dbReference type="PRINTS" id="PR00039">
    <property type="entry name" value="HTHLYSR"/>
</dbReference>
<dbReference type="EMBL" id="BMJQ01000019">
    <property type="protein sequence ID" value="GGF42619.1"/>
    <property type="molecule type" value="Genomic_DNA"/>
</dbReference>
<dbReference type="InterPro" id="IPR036388">
    <property type="entry name" value="WH-like_DNA-bd_sf"/>
</dbReference>
<dbReference type="Gene3D" id="3.40.190.290">
    <property type="match status" value="1"/>
</dbReference>
<dbReference type="GO" id="GO:0043565">
    <property type="term" value="F:sequence-specific DNA binding"/>
    <property type="evidence" value="ECO:0007669"/>
    <property type="project" value="TreeGrafter"/>
</dbReference>
<keyword evidence="4" id="KW-0804">Transcription</keyword>
<protein>
    <submittedName>
        <fullName evidence="6">LysR family transcriptional regulator</fullName>
    </submittedName>
</protein>
<dbReference type="InterPro" id="IPR000847">
    <property type="entry name" value="LysR_HTH_N"/>
</dbReference>
<name>A0A8J2Z006_9PROT</name>
<gene>
    <name evidence="6" type="ORF">GCM10011611_56300</name>
</gene>
<dbReference type="Pfam" id="PF03466">
    <property type="entry name" value="LysR_substrate"/>
    <property type="match status" value="1"/>
</dbReference>
<dbReference type="PANTHER" id="PTHR30537">
    <property type="entry name" value="HTH-TYPE TRANSCRIPTIONAL REGULATOR"/>
    <property type="match status" value="1"/>
</dbReference>
<dbReference type="FunFam" id="1.10.10.10:FF:000001">
    <property type="entry name" value="LysR family transcriptional regulator"/>
    <property type="match status" value="1"/>
</dbReference>
<evidence type="ECO:0000313" key="6">
    <source>
        <dbReference type="EMBL" id="GGF42619.1"/>
    </source>
</evidence>
<dbReference type="InterPro" id="IPR005119">
    <property type="entry name" value="LysR_subst-bd"/>
</dbReference>
<evidence type="ECO:0000256" key="1">
    <source>
        <dbReference type="ARBA" id="ARBA00009437"/>
    </source>
</evidence>